<feature type="signal peptide" evidence="2">
    <location>
        <begin position="1"/>
        <end position="20"/>
    </location>
</feature>
<name>A0A7J7K7P1_BUGNE</name>
<keyword evidence="1" id="KW-0472">Membrane</keyword>
<dbReference type="Pfam" id="PF15149">
    <property type="entry name" value="CATSPERB_C"/>
    <property type="match status" value="1"/>
</dbReference>
<evidence type="ECO:0000313" key="6">
    <source>
        <dbReference type="EMBL" id="KAF6034652.1"/>
    </source>
</evidence>
<dbReference type="AlphaFoldDB" id="A0A7J7K7P1"/>
<dbReference type="InterPro" id="IPR028748">
    <property type="entry name" value="CATSPERB"/>
</dbReference>
<feature type="domain" description="Cation channel sperm-associated auxiliary subunit beta 2nd" evidence="4">
    <location>
        <begin position="212"/>
        <end position="459"/>
    </location>
</feature>
<proteinExistence type="predicted"/>
<dbReference type="Pfam" id="PF21548">
    <property type="entry name" value="CATSPERB_2nd"/>
    <property type="match status" value="1"/>
</dbReference>
<organism evidence="6 7">
    <name type="scientific">Bugula neritina</name>
    <name type="common">Brown bryozoan</name>
    <name type="synonym">Sertularia neritina</name>
    <dbReference type="NCBI Taxonomy" id="10212"/>
    <lineage>
        <taxon>Eukaryota</taxon>
        <taxon>Metazoa</taxon>
        <taxon>Spiralia</taxon>
        <taxon>Lophotrochozoa</taxon>
        <taxon>Bryozoa</taxon>
        <taxon>Gymnolaemata</taxon>
        <taxon>Cheilostomatida</taxon>
        <taxon>Flustrina</taxon>
        <taxon>Buguloidea</taxon>
        <taxon>Bugulidae</taxon>
        <taxon>Bugula</taxon>
    </lineage>
</organism>
<dbReference type="InterPro" id="IPR048789">
    <property type="entry name" value="CATSPERB_C"/>
</dbReference>
<dbReference type="Pfam" id="PF22830">
    <property type="entry name" value="CATSPERB_head"/>
    <property type="match status" value="1"/>
</dbReference>
<protein>
    <submittedName>
        <fullName evidence="6">CATSPERB</fullName>
    </submittedName>
</protein>
<gene>
    <name evidence="6" type="ORF">EB796_007036</name>
</gene>
<dbReference type="GO" id="GO:0005929">
    <property type="term" value="C:cilium"/>
    <property type="evidence" value="ECO:0007669"/>
    <property type="project" value="TreeGrafter"/>
</dbReference>
<dbReference type="OrthoDB" id="2159869at2759"/>
<feature type="domain" description="CATSPERB head" evidence="5">
    <location>
        <begin position="584"/>
        <end position="700"/>
    </location>
</feature>
<dbReference type="GO" id="GO:0036128">
    <property type="term" value="C:CatSper complex"/>
    <property type="evidence" value="ECO:0007669"/>
    <property type="project" value="InterPro"/>
</dbReference>
<feature type="domain" description="Cation channel sperm-associated protein subunit beta C-terminal" evidence="3">
    <location>
        <begin position="836"/>
        <end position="1091"/>
    </location>
</feature>
<reference evidence="6" key="1">
    <citation type="submission" date="2020-06" db="EMBL/GenBank/DDBJ databases">
        <title>Draft genome of Bugula neritina, a colonial animal packing powerful symbionts and potential medicines.</title>
        <authorList>
            <person name="Rayko M."/>
        </authorList>
    </citation>
    <scope>NUCLEOTIDE SEQUENCE [LARGE SCALE GENOMIC DNA]</scope>
    <source>
        <strain evidence="6">Kwan_BN1</strain>
    </source>
</reference>
<keyword evidence="1" id="KW-0812">Transmembrane</keyword>
<evidence type="ECO:0000259" key="5">
    <source>
        <dbReference type="Pfam" id="PF22830"/>
    </source>
</evidence>
<evidence type="ECO:0000259" key="3">
    <source>
        <dbReference type="Pfam" id="PF15149"/>
    </source>
</evidence>
<dbReference type="Proteomes" id="UP000593567">
    <property type="component" value="Unassembled WGS sequence"/>
</dbReference>
<dbReference type="InterPro" id="IPR053903">
    <property type="entry name" value="CATSPERB_head"/>
</dbReference>
<dbReference type="InterPro" id="IPR048788">
    <property type="entry name" value="CATSPERB_2nd"/>
</dbReference>
<feature type="chain" id="PRO_5029892821" evidence="2">
    <location>
        <begin position="21"/>
        <end position="1150"/>
    </location>
</feature>
<dbReference type="EMBL" id="VXIV02001028">
    <property type="protein sequence ID" value="KAF6034652.1"/>
    <property type="molecule type" value="Genomic_DNA"/>
</dbReference>
<sequence>MWSLMKIFLLHAAVIARTKASYDEDVIFRCHGDYELTENIVGRNESITTIIYVPAGNEIDNSSFNVTCLLVNTKDMSTEAEDLEFSSLHITNVAHTLLFRISNSTWHKTLIIPPQDEEGVWRRSIDISEFSMLGGASGSNLLEEFLFTVELDNGLHTSYGSLMIYGRQPLTHWMLASKVTVPMSDVLSGRSVSGLLSKVSPCSGSIWVTSPVMVGDVYLGVTFRSFTERELVWYRLTDSLLQACSKVTGTETDCDMSSVKLKELILTNYHVFLVTNLGFFVSSEMHLSNENMATKPQIDWIMVDPFRSYVNRSDVPNNVLADYTPICLDKQSSCIHKDEIYITYHMQDQPGVICIGSKNFSESHWNCQLSQSPEPAGEIIQIIPTIHSEYVIILQWNETTVQAAVTISLPSLNVAIFPTYYLPANLRFTRMKLHPQALVVFLFGEELWASYDTGATFYAMYRSELRHPVKDVIFNADNVNTELLAVAGEENGGYTDLVYGTLESQRMMHVTTTQAIASPFLLINNPKHIQIYKLENDEFELESINNIEDVLSQKVYLDVSLALEFSSSTEYTVYELTQQLSGSHTRLAFYHVGMVLVGQRGGQAKIVDFRTTKHGAQVTLAINVPFHTDTERANMLPFDIKIDKVGDRDVYITLQRNGATVTSDGWLSSDVNKTLIVALHTDYLITEVLNTSTVAAVAVDDFKADLISQGHWKIVDMSAGTWWLEEDKCRQRVKVKSASHHRLIAIDIGTSTSLHIETSNEFSNSLRFSNPKIDYSNPYIFTKSSEVDRYPGHIITHLTLTDRYFKSSGSSVLIYYAHSSLLCTSTAHIYRVLLCCSFHKRIIFTYPQKLTPQMLLDYNRHGDILKDLPVNYRPPSALGIAIPLSHNIYNADPSKPLLYSKYKKSMETAVFKLTPSCYQKNSPCGCTPDKEASRLVTHSDCIKRVYKLTLPGWLYLCFAFEVLNTTSNRIYLSPIDSMYNLTLKELNGRKDFQLYRQESARSKADTISQKSADLEGFAYSTAPYNLRIKMMGSGLYHFRSAVPPIMSYCTLQTEFVVYIDEPPVPYPLLFLMNFGVAIGMGFVIFLIYAAYRLNNDYSLYIQETLHMPACIHTPTEFNHITTKPSDAALLNHYNSPLNSPGVRRRTNALV</sequence>
<accession>A0A7J7K7P1</accession>
<keyword evidence="2" id="KW-0732">Signal</keyword>
<comment type="caution">
    <text evidence="6">The sequence shown here is derived from an EMBL/GenBank/DDBJ whole genome shotgun (WGS) entry which is preliminary data.</text>
</comment>
<evidence type="ECO:0000256" key="1">
    <source>
        <dbReference type="SAM" id="Phobius"/>
    </source>
</evidence>
<evidence type="ECO:0000259" key="4">
    <source>
        <dbReference type="Pfam" id="PF21548"/>
    </source>
</evidence>
<feature type="transmembrane region" description="Helical" evidence="1">
    <location>
        <begin position="1068"/>
        <end position="1091"/>
    </location>
</feature>
<dbReference type="PANTHER" id="PTHR14705:SF0">
    <property type="entry name" value="CATION CHANNEL SPERM-ASSOCIATED AUXILIARY SUBUNIT BETA"/>
    <property type="match status" value="1"/>
</dbReference>
<keyword evidence="1" id="KW-1133">Transmembrane helix</keyword>
<evidence type="ECO:0000256" key="2">
    <source>
        <dbReference type="SAM" id="SignalP"/>
    </source>
</evidence>
<keyword evidence="7" id="KW-1185">Reference proteome</keyword>
<evidence type="ECO:0000313" key="7">
    <source>
        <dbReference type="Proteomes" id="UP000593567"/>
    </source>
</evidence>
<dbReference type="PANTHER" id="PTHR14705">
    <property type="entry name" value="CATION CHANNEL SPERM-ASSOCIATED PROTEIN SUBUNIT BETA"/>
    <property type="match status" value="1"/>
</dbReference>